<evidence type="ECO:0000313" key="8">
    <source>
        <dbReference type="Proteomes" id="UP000095280"/>
    </source>
</evidence>
<keyword evidence="2" id="KW-0812">Transmembrane</keyword>
<organism evidence="8 9">
    <name type="scientific">Macrostomum lignano</name>
    <dbReference type="NCBI Taxonomy" id="282301"/>
    <lineage>
        <taxon>Eukaryota</taxon>
        <taxon>Metazoa</taxon>
        <taxon>Spiralia</taxon>
        <taxon>Lophotrochozoa</taxon>
        <taxon>Platyhelminthes</taxon>
        <taxon>Rhabditophora</taxon>
        <taxon>Macrostomorpha</taxon>
        <taxon>Macrostomida</taxon>
        <taxon>Macrostomidae</taxon>
        <taxon>Macrostomum</taxon>
    </lineage>
</organism>
<feature type="domain" description="Guanylate cyclase" evidence="7">
    <location>
        <begin position="1"/>
        <end position="93"/>
    </location>
</feature>
<dbReference type="GO" id="GO:0005886">
    <property type="term" value="C:plasma membrane"/>
    <property type="evidence" value="ECO:0007669"/>
    <property type="project" value="TreeGrafter"/>
</dbReference>
<dbReference type="AlphaFoldDB" id="A0A1I8GFI8"/>
<evidence type="ECO:0000256" key="2">
    <source>
        <dbReference type="ARBA" id="ARBA00022692"/>
    </source>
</evidence>
<dbReference type="Pfam" id="PF00211">
    <property type="entry name" value="Guanylate_cyc"/>
    <property type="match status" value="1"/>
</dbReference>
<dbReference type="InterPro" id="IPR001054">
    <property type="entry name" value="A/G_cyclase"/>
</dbReference>
<reference evidence="9" key="1">
    <citation type="submission" date="2016-11" db="UniProtKB">
        <authorList>
            <consortium name="WormBaseParasite"/>
        </authorList>
    </citation>
    <scope>IDENTIFICATION</scope>
</reference>
<dbReference type="GO" id="GO:0004016">
    <property type="term" value="F:adenylate cyclase activity"/>
    <property type="evidence" value="ECO:0007669"/>
    <property type="project" value="TreeGrafter"/>
</dbReference>
<keyword evidence="3" id="KW-0547">Nucleotide-binding</keyword>
<keyword evidence="8" id="KW-1185">Reference proteome</keyword>
<evidence type="ECO:0000256" key="5">
    <source>
        <dbReference type="ARBA" id="ARBA00023136"/>
    </source>
</evidence>
<keyword evidence="6" id="KW-0456">Lyase</keyword>
<accession>A0A1I8GFI8</accession>
<dbReference type="GO" id="GO:0001653">
    <property type="term" value="F:peptide receptor activity"/>
    <property type="evidence" value="ECO:0007669"/>
    <property type="project" value="TreeGrafter"/>
</dbReference>
<dbReference type="GO" id="GO:0000166">
    <property type="term" value="F:nucleotide binding"/>
    <property type="evidence" value="ECO:0007669"/>
    <property type="project" value="UniProtKB-KW"/>
</dbReference>
<dbReference type="PANTHER" id="PTHR11920">
    <property type="entry name" value="GUANYLYL CYCLASE"/>
    <property type="match status" value="1"/>
</dbReference>
<dbReference type="InterPro" id="IPR050401">
    <property type="entry name" value="Cyclic_nucleotide_synthase"/>
</dbReference>
<dbReference type="GO" id="GO:0035556">
    <property type="term" value="P:intracellular signal transduction"/>
    <property type="evidence" value="ECO:0007669"/>
    <property type="project" value="InterPro"/>
</dbReference>
<evidence type="ECO:0000313" key="9">
    <source>
        <dbReference type="WBParaSite" id="maker-uti_cns_0001857-snap-gene-0.9-mRNA-1"/>
    </source>
</evidence>
<keyword evidence="4" id="KW-1133">Transmembrane helix</keyword>
<dbReference type="SMART" id="SM00044">
    <property type="entry name" value="CYCc"/>
    <property type="match status" value="1"/>
</dbReference>
<dbReference type="WBParaSite" id="maker-uti_cns_0001857-snap-gene-0.9-mRNA-1">
    <property type="protein sequence ID" value="maker-uti_cns_0001857-snap-gene-0.9-mRNA-1"/>
    <property type="gene ID" value="maker-uti_cns_0001857-snap-gene-0.9"/>
</dbReference>
<dbReference type="PANTHER" id="PTHR11920:SF335">
    <property type="entry name" value="GUANYLATE CYCLASE"/>
    <property type="match status" value="1"/>
</dbReference>
<dbReference type="GO" id="GO:0007168">
    <property type="term" value="P:receptor guanylyl cyclase signaling pathway"/>
    <property type="evidence" value="ECO:0007669"/>
    <property type="project" value="TreeGrafter"/>
</dbReference>
<evidence type="ECO:0000256" key="1">
    <source>
        <dbReference type="ARBA" id="ARBA00004370"/>
    </source>
</evidence>
<dbReference type="InterPro" id="IPR029787">
    <property type="entry name" value="Nucleotide_cyclase"/>
</dbReference>
<dbReference type="PROSITE" id="PS50125">
    <property type="entry name" value="GUANYLATE_CYCLASE_2"/>
    <property type="match status" value="1"/>
</dbReference>
<evidence type="ECO:0000256" key="6">
    <source>
        <dbReference type="ARBA" id="ARBA00023239"/>
    </source>
</evidence>
<dbReference type="CDD" id="cd07302">
    <property type="entry name" value="CHD"/>
    <property type="match status" value="1"/>
</dbReference>
<comment type="subcellular location">
    <subcellularLocation>
        <location evidence="1">Membrane</location>
    </subcellularLocation>
</comment>
<name>A0A1I8GFI8_9PLAT</name>
<sequence>MYDAFKVETIGDAYMVASGVPIKNGDMHASEIASVALDIRDAMMEFSTGALEKGRVKIRIGIHSGAVVAGIVGTKMPRYCLFGETVHIANCMESTGQRRNKKLK</sequence>
<dbReference type="GO" id="GO:0004383">
    <property type="term" value="F:guanylate cyclase activity"/>
    <property type="evidence" value="ECO:0007669"/>
    <property type="project" value="TreeGrafter"/>
</dbReference>
<keyword evidence="5" id="KW-0472">Membrane</keyword>
<proteinExistence type="predicted"/>
<protein>
    <submittedName>
        <fullName evidence="9">Guanylate cyclase domain-containing protein</fullName>
    </submittedName>
</protein>
<evidence type="ECO:0000256" key="3">
    <source>
        <dbReference type="ARBA" id="ARBA00022741"/>
    </source>
</evidence>
<evidence type="ECO:0000256" key="4">
    <source>
        <dbReference type="ARBA" id="ARBA00022989"/>
    </source>
</evidence>
<dbReference type="Gene3D" id="3.30.70.1230">
    <property type="entry name" value="Nucleotide cyclase"/>
    <property type="match status" value="1"/>
</dbReference>
<dbReference type="SUPFAM" id="SSF55073">
    <property type="entry name" value="Nucleotide cyclase"/>
    <property type="match status" value="1"/>
</dbReference>
<evidence type="ECO:0000259" key="7">
    <source>
        <dbReference type="PROSITE" id="PS50125"/>
    </source>
</evidence>
<dbReference type="Proteomes" id="UP000095280">
    <property type="component" value="Unplaced"/>
</dbReference>